<dbReference type="Proteomes" id="UP001501456">
    <property type="component" value="Unassembled WGS sequence"/>
</dbReference>
<dbReference type="Pfam" id="PF18962">
    <property type="entry name" value="Por_Secre_tail"/>
    <property type="match status" value="1"/>
</dbReference>
<dbReference type="Gene3D" id="2.120.10.80">
    <property type="entry name" value="Kelch-type beta propeller"/>
    <property type="match status" value="2"/>
</dbReference>
<dbReference type="SUPFAM" id="SSF50965">
    <property type="entry name" value="Galactose oxidase, central domain"/>
    <property type="match status" value="1"/>
</dbReference>
<evidence type="ECO:0000313" key="4">
    <source>
        <dbReference type="Proteomes" id="UP001501456"/>
    </source>
</evidence>
<dbReference type="EMBL" id="BAABBI010000003">
    <property type="protein sequence ID" value="GAA3789323.1"/>
    <property type="molecule type" value="Genomic_DNA"/>
</dbReference>
<sequence>MRKTLLFILTLFTVNSTYSQVTELWGMTSNGGADYLGTVYKLDETANNFSLEHTFDKNIYETSPLSSLVRANNDKLYGVARNNLNNASIIYSYDIVTQAYTVLHDIGTSTEGDLTLASNGKLYGVTTSGGDNNFGVIFEFDINTNTFTEKVSISNSRYNGSLVEDSSGKLYGMSRFGGSSNVGVIYEYDIQANTLVTKYEFNGTNGANPYSGLLYHNSKLYGMTSSGGINGLGVLFEYDLQLDTYTKKLDFDGVNNGANPYGSLSHNSNKLYGLTRSGGINSEGVMFEFDINTDAYTKLVDFDSATTGSSPYTNLLLASNNKLYGMTRYGGSNNFGVLFEYDIALSSYAVKFEFFNGKHPGIIKLLEATNGKLYGTLPSSNYSGVLFEFDYNTNNFLEKIEFNNNDGATPSSDLVQASNGYLYGLTSSGGAFNDGVIFEIDPVTNVYTKKVDLENINTGQQSTKSGFILADNDLLYGVANNGGTNGYGTLFEYNPSTNVYTKKIDFDQANTGAYPSANLLQASNGKLYGTTYSGGTNGYGVLFEFEISTDTYTKLLDFDGINKGSNPQGTLLQASNGKIYGTTYSGGTRGYGVIFEYDITNSSYTKLLDVASTFRKPQGNLVEVSGKIYGTNSRYSSSLWGNTSYSGAKLFEYDYNTNTITSVFSQSYDRLSLYLSPIVLNGKLYLTGSRNYNGGFGGYIYEYDTNTNTSAVKHEFTTSLNENGYTPNGGLTLVTLPELLSVNDTNINNRLAIYPNPVKEKLFIKGLDASSTYNLYNITGQFLGSGNLSKSHNSINVQHLNKGIFMIEIINASTKSKQTFKVIKN</sequence>
<keyword evidence="1" id="KW-0732">Signal</keyword>
<dbReference type="InterPro" id="IPR015915">
    <property type="entry name" value="Kelch-typ_b-propeller"/>
</dbReference>
<name>A0ABP7HD24_9FLAO</name>
<comment type="caution">
    <text evidence="3">The sequence shown here is derived from an EMBL/GenBank/DDBJ whole genome shotgun (WGS) entry which is preliminary data.</text>
</comment>
<feature type="domain" description="Secretion system C-terminal sorting" evidence="2">
    <location>
        <begin position="753"/>
        <end position="818"/>
    </location>
</feature>
<dbReference type="InterPro" id="IPR022519">
    <property type="entry name" value="Gloeo/Verruco_rpt"/>
</dbReference>
<accession>A0ABP7HD24</accession>
<proteinExistence type="predicted"/>
<evidence type="ECO:0000313" key="3">
    <source>
        <dbReference type="EMBL" id="GAA3789323.1"/>
    </source>
</evidence>
<dbReference type="NCBIfam" id="TIGR03803">
    <property type="entry name" value="Gloeo_Verruco"/>
    <property type="match status" value="10"/>
</dbReference>
<dbReference type="RefSeq" id="WP_344730607.1">
    <property type="nucleotide sequence ID" value="NZ_BAABBI010000003.1"/>
</dbReference>
<keyword evidence="4" id="KW-1185">Reference proteome</keyword>
<reference evidence="4" key="1">
    <citation type="journal article" date="2019" name="Int. J. Syst. Evol. Microbiol.">
        <title>The Global Catalogue of Microorganisms (GCM) 10K type strain sequencing project: providing services to taxonomists for standard genome sequencing and annotation.</title>
        <authorList>
            <consortium name="The Broad Institute Genomics Platform"/>
            <consortium name="The Broad Institute Genome Sequencing Center for Infectious Disease"/>
            <person name="Wu L."/>
            <person name="Ma J."/>
        </authorList>
    </citation>
    <scope>NUCLEOTIDE SEQUENCE [LARGE SCALE GENOMIC DNA]</scope>
    <source>
        <strain evidence="4">JCM 17525</strain>
    </source>
</reference>
<dbReference type="InterPro" id="IPR026444">
    <property type="entry name" value="Secre_tail"/>
</dbReference>
<dbReference type="NCBIfam" id="TIGR04183">
    <property type="entry name" value="Por_Secre_tail"/>
    <property type="match status" value="1"/>
</dbReference>
<evidence type="ECO:0000259" key="2">
    <source>
        <dbReference type="Pfam" id="PF18962"/>
    </source>
</evidence>
<dbReference type="SUPFAM" id="SSF117281">
    <property type="entry name" value="Kelch motif"/>
    <property type="match status" value="1"/>
</dbReference>
<protein>
    <recommendedName>
        <fullName evidence="2">Secretion system C-terminal sorting domain-containing protein</fullName>
    </recommendedName>
</protein>
<evidence type="ECO:0000256" key="1">
    <source>
        <dbReference type="ARBA" id="ARBA00022729"/>
    </source>
</evidence>
<gene>
    <name evidence="3" type="ORF">GCM10022271_22270</name>
</gene>
<dbReference type="InterPro" id="IPR011043">
    <property type="entry name" value="Gal_Oxase/kelch_b-propeller"/>
</dbReference>
<organism evidence="3 4">
    <name type="scientific">Corallibacter vietnamensis</name>
    <dbReference type="NCBI Taxonomy" id="904130"/>
    <lineage>
        <taxon>Bacteria</taxon>
        <taxon>Pseudomonadati</taxon>
        <taxon>Bacteroidota</taxon>
        <taxon>Flavobacteriia</taxon>
        <taxon>Flavobacteriales</taxon>
        <taxon>Flavobacteriaceae</taxon>
        <taxon>Corallibacter</taxon>
    </lineage>
</organism>